<keyword evidence="1" id="KW-0812">Transmembrane</keyword>
<feature type="transmembrane region" description="Helical" evidence="1">
    <location>
        <begin position="20"/>
        <end position="42"/>
    </location>
</feature>
<protein>
    <submittedName>
        <fullName evidence="2">Uncharacterized protein</fullName>
    </submittedName>
</protein>
<reference evidence="2 3" key="1">
    <citation type="journal article" date="2016" name="Nat. Commun.">
        <title>Thousands of microbial genomes shed light on interconnected biogeochemical processes in an aquifer system.</title>
        <authorList>
            <person name="Anantharaman K."/>
            <person name="Brown C.T."/>
            <person name="Hug L.A."/>
            <person name="Sharon I."/>
            <person name="Castelle C.J."/>
            <person name="Probst A.J."/>
            <person name="Thomas B.C."/>
            <person name="Singh A."/>
            <person name="Wilkins M.J."/>
            <person name="Karaoz U."/>
            <person name="Brodie E.L."/>
            <person name="Williams K.H."/>
            <person name="Hubbard S.S."/>
            <person name="Banfield J.F."/>
        </authorList>
    </citation>
    <scope>NUCLEOTIDE SEQUENCE [LARGE SCALE GENOMIC DNA]</scope>
</reference>
<name>A0A1G2UNI3_9BACT</name>
<sequence>MIENFISLFQTETYMKVWGAVFATWPIWLPFILISLLFNTWFSYKRRKWIKEQGSVLLEIKLPREIQKTPLAMELVLNGIWEDVNGTMTDVFLEGRVRDWFSLEIVSIGGQVKFFIWLLPKWRNIVESRIYAEYPGVEIFEAKDYSLDVVFDPTKINIWGITTALVKPDAYPIKTYVDYELDKEGREQEETIDPMQLMLEYLGSLKPGEQAWVQIMIQAHRKEGFTNDARIFPKPDWREGVKTEIKKIIEEESFFPQKEGQTTLTRLTKTQDDTIIAIERNVGKLAFNSMMRILYTAPIDIYDKMKSPGLIGSMRHFASKNLNGIKPKWFSGIDYPWRDFRDMRKRRNQRTLLDAYKRRSFFNVPYKNLNGKPYILTTEELATLYHFPGAVVTTPSLPRVPSKKAEAPSNLPI</sequence>
<comment type="caution">
    <text evidence="2">The sequence shown here is derived from an EMBL/GenBank/DDBJ whole genome shotgun (WGS) entry which is preliminary data.</text>
</comment>
<keyword evidence="1" id="KW-1133">Transmembrane helix</keyword>
<evidence type="ECO:0000313" key="2">
    <source>
        <dbReference type="EMBL" id="OHB10946.1"/>
    </source>
</evidence>
<keyword evidence="1" id="KW-0472">Membrane</keyword>
<evidence type="ECO:0000256" key="1">
    <source>
        <dbReference type="SAM" id="Phobius"/>
    </source>
</evidence>
<dbReference type="AlphaFoldDB" id="A0A1G2UNI3"/>
<evidence type="ECO:0000313" key="3">
    <source>
        <dbReference type="Proteomes" id="UP000177202"/>
    </source>
</evidence>
<gene>
    <name evidence="2" type="ORF">A3H60_01155</name>
</gene>
<organism evidence="2 3">
    <name type="scientific">Candidatus Zambryskibacteria bacterium RIFCSPLOWO2_02_FULL_44_12b</name>
    <dbReference type="NCBI Taxonomy" id="1802772"/>
    <lineage>
        <taxon>Bacteria</taxon>
        <taxon>Candidatus Zambryskiibacteriota</taxon>
    </lineage>
</organism>
<accession>A0A1G2UNI3</accession>
<proteinExistence type="predicted"/>
<dbReference type="EMBL" id="MHWP01000003">
    <property type="protein sequence ID" value="OHB10946.1"/>
    <property type="molecule type" value="Genomic_DNA"/>
</dbReference>
<dbReference type="Proteomes" id="UP000177202">
    <property type="component" value="Unassembled WGS sequence"/>
</dbReference>
<dbReference type="STRING" id="1802772.A3H60_01155"/>